<evidence type="ECO:0000313" key="15">
    <source>
        <dbReference type="Proteomes" id="UP000319257"/>
    </source>
</evidence>
<dbReference type="FunCoup" id="A0A507AVU1">
    <property type="interactions" value="828"/>
</dbReference>
<protein>
    <recommendedName>
        <fullName evidence="12">Mannosyltransferase</fullName>
        <ecNumber evidence="12">2.4.1.-</ecNumber>
    </recommendedName>
</protein>
<feature type="region of interest" description="Disordered" evidence="13">
    <location>
        <begin position="488"/>
        <end position="531"/>
    </location>
</feature>
<name>A0A507AVU1_9PEZI</name>
<dbReference type="GeneID" id="41976974"/>
<feature type="transmembrane region" description="Helical" evidence="12">
    <location>
        <begin position="224"/>
        <end position="246"/>
    </location>
</feature>
<keyword evidence="7 12" id="KW-0812">Transmembrane</keyword>
<dbReference type="RefSeq" id="XP_030990659.1">
    <property type="nucleotide sequence ID" value="XM_031144502.1"/>
</dbReference>
<keyword evidence="10 12" id="KW-0472">Membrane</keyword>
<dbReference type="EMBL" id="SKBQ01000070">
    <property type="protein sequence ID" value="TPX08948.1"/>
    <property type="molecule type" value="Genomic_DNA"/>
</dbReference>
<dbReference type="AlphaFoldDB" id="A0A507AVU1"/>
<evidence type="ECO:0000256" key="12">
    <source>
        <dbReference type="RuleBase" id="RU363075"/>
    </source>
</evidence>
<comment type="subcellular location">
    <subcellularLocation>
        <location evidence="1 12">Endoplasmic reticulum membrane</location>
        <topology evidence="1 12">Multi-pass membrane protein</topology>
    </subcellularLocation>
</comment>
<feature type="transmembrane region" description="Helical" evidence="12">
    <location>
        <begin position="360"/>
        <end position="379"/>
    </location>
</feature>
<dbReference type="EC" id="2.4.1.-" evidence="12"/>
<gene>
    <name evidence="14" type="ORF">E0L32_009527</name>
</gene>
<evidence type="ECO:0000256" key="5">
    <source>
        <dbReference type="ARBA" id="ARBA00022676"/>
    </source>
</evidence>
<feature type="transmembrane region" description="Helical" evidence="12">
    <location>
        <begin position="444"/>
        <end position="462"/>
    </location>
</feature>
<evidence type="ECO:0000256" key="3">
    <source>
        <dbReference type="ARBA" id="ARBA00006065"/>
    </source>
</evidence>
<dbReference type="STRING" id="1093900.A0A507AVU1"/>
<evidence type="ECO:0000256" key="8">
    <source>
        <dbReference type="ARBA" id="ARBA00022824"/>
    </source>
</evidence>
<dbReference type="UniPathway" id="UPA00196"/>
<dbReference type="GO" id="GO:0005789">
    <property type="term" value="C:endoplasmic reticulum membrane"/>
    <property type="evidence" value="ECO:0007669"/>
    <property type="project" value="UniProtKB-SubCell"/>
</dbReference>
<evidence type="ECO:0000256" key="4">
    <source>
        <dbReference type="ARBA" id="ARBA00022502"/>
    </source>
</evidence>
<comment type="pathway">
    <text evidence="2">Glycolipid biosynthesis; glycosylphosphatidylinositol-anchor biosynthesis.</text>
</comment>
<evidence type="ECO:0000256" key="11">
    <source>
        <dbReference type="ARBA" id="ARBA00024708"/>
    </source>
</evidence>
<feature type="compositionally biased region" description="Basic and acidic residues" evidence="13">
    <location>
        <begin position="1"/>
        <end position="15"/>
    </location>
</feature>
<feature type="transmembrane region" description="Helical" evidence="12">
    <location>
        <begin position="266"/>
        <end position="287"/>
    </location>
</feature>
<keyword evidence="8 12" id="KW-0256">Endoplasmic reticulum</keyword>
<feature type="region of interest" description="Disordered" evidence="13">
    <location>
        <begin position="1"/>
        <end position="26"/>
    </location>
</feature>
<comment type="function">
    <text evidence="11">Mannosyltransferase involved in glycosylphosphatidylinositol-anchor biosynthesis. Transfers the third mannose to Man2-GlcN-acyl-PI during GPI precursor assembly.</text>
</comment>
<dbReference type="Proteomes" id="UP000319257">
    <property type="component" value="Unassembled WGS sequence"/>
</dbReference>
<keyword evidence="4" id="KW-0337">GPI-anchor biosynthesis</keyword>
<dbReference type="Pfam" id="PF03901">
    <property type="entry name" value="Glyco_transf_22"/>
    <property type="match status" value="1"/>
</dbReference>
<comment type="caution">
    <text evidence="14">The sequence shown here is derived from an EMBL/GenBank/DDBJ whole genome shotgun (WGS) entry which is preliminary data.</text>
</comment>
<evidence type="ECO:0000256" key="1">
    <source>
        <dbReference type="ARBA" id="ARBA00004477"/>
    </source>
</evidence>
<evidence type="ECO:0000256" key="9">
    <source>
        <dbReference type="ARBA" id="ARBA00022989"/>
    </source>
</evidence>
<keyword evidence="5 12" id="KW-0328">Glycosyltransferase</keyword>
<dbReference type="PANTHER" id="PTHR22760:SF4">
    <property type="entry name" value="GPI MANNOSYLTRANSFERASE 3"/>
    <property type="match status" value="1"/>
</dbReference>
<keyword evidence="9 12" id="KW-1133">Transmembrane helix</keyword>
<keyword evidence="6" id="KW-0808">Transferase</keyword>
<evidence type="ECO:0000313" key="14">
    <source>
        <dbReference type="EMBL" id="TPX08948.1"/>
    </source>
</evidence>
<organism evidence="14 15">
    <name type="scientific">Thyridium curvatum</name>
    <dbReference type="NCBI Taxonomy" id="1093900"/>
    <lineage>
        <taxon>Eukaryota</taxon>
        <taxon>Fungi</taxon>
        <taxon>Dikarya</taxon>
        <taxon>Ascomycota</taxon>
        <taxon>Pezizomycotina</taxon>
        <taxon>Sordariomycetes</taxon>
        <taxon>Sordariomycetidae</taxon>
        <taxon>Thyridiales</taxon>
        <taxon>Thyridiaceae</taxon>
        <taxon>Thyridium</taxon>
    </lineage>
</organism>
<evidence type="ECO:0000256" key="6">
    <source>
        <dbReference type="ARBA" id="ARBA00022679"/>
    </source>
</evidence>
<dbReference type="GO" id="GO:0000026">
    <property type="term" value="F:alpha-1,2-mannosyltransferase activity"/>
    <property type="evidence" value="ECO:0007669"/>
    <property type="project" value="TreeGrafter"/>
</dbReference>
<dbReference type="PANTHER" id="PTHR22760">
    <property type="entry name" value="GLYCOSYLTRANSFERASE"/>
    <property type="match status" value="1"/>
</dbReference>
<accession>A0A507AVU1</accession>
<dbReference type="InParanoid" id="A0A507AVU1"/>
<feature type="transmembrane region" description="Helical" evidence="12">
    <location>
        <begin position="328"/>
        <end position="348"/>
    </location>
</feature>
<dbReference type="GO" id="GO:0006506">
    <property type="term" value="P:GPI anchor biosynthetic process"/>
    <property type="evidence" value="ECO:0007669"/>
    <property type="project" value="UniProtKB-UniPathway"/>
</dbReference>
<sequence length="702" mass="78316">MSSEKKRAVADKTGEKAGLSPEPLPEPPKLHRDVLAAQTQDIFLILLILRFCNALCVRTFFQPDEFFQALEPAWNIAFGPESGAWLTWEWQHQLRSSLHPALFAGFYVVADTIVKFLLPPFRPIVLIWLPKVVQSVFATLGDFYTWKFADKIFGENSHASWATLWLTMLNPWQFYCSTRTFSNSLETTLTVMALYHWPWELLGDSNDKTEKLVRGNTSAQGLRLSLILAAVAVILRPTNLLIWGAILTLTVTRLTLDGRSPIDGPTLTFLSSEIVLCGACVLGLSVVSDRFYFGFWTFPPYEFLRFNISKALAVFYGRNDWHYYLSQGIPLLTTTFLPFAVLGIYKATVGMPSVSVQQSNTLKTLAFVVISMVGALSLISHKEVRFIYPLLPILHILAAPHAMSFFTAPAPPTTTTTADTGRKGEQAAATTKPSYGRKIIRKPLLSLLLLVNLALAGYLSLLHQRAPLTVLSFLRSEYERLHPDHLDLMPSRAADGQGNSPLSGPHPSALTESSTEIGGAADDDSEAAAGPGKKKKEELFVLFLMPCHSTPWRSHLVYPGLRARALTCEPPLHTEPGTPEREAYLDEADRFYLRRPWGRRFLEEEMWPRLPRSAAGDDDDGDGSAFGRGGEVPRYIVGFEGVEGMLTEYFGGEGRDLGVRLTRVWEGWNGLFSEDWRRKGLMVVWDTGVWGKDVDGGEDRSV</sequence>
<evidence type="ECO:0000256" key="2">
    <source>
        <dbReference type="ARBA" id="ARBA00004687"/>
    </source>
</evidence>
<comment type="similarity">
    <text evidence="3">Belongs to the glycosyltransferase 22 family. PIGB subfamily.</text>
</comment>
<reference evidence="14 15" key="1">
    <citation type="submission" date="2019-06" db="EMBL/GenBank/DDBJ databases">
        <title>Draft genome sequence of the filamentous fungus Phialemoniopsis curvata isolated from diesel fuel.</title>
        <authorList>
            <person name="Varaljay V.A."/>
            <person name="Lyon W.J."/>
            <person name="Crouch A.L."/>
            <person name="Drake C.E."/>
            <person name="Hollomon J.M."/>
            <person name="Nadeau L.J."/>
            <person name="Nunn H.S."/>
            <person name="Stevenson B.S."/>
            <person name="Bojanowski C.L."/>
            <person name="Crookes-Goodson W.J."/>
        </authorList>
    </citation>
    <scope>NUCLEOTIDE SEQUENCE [LARGE SCALE GENOMIC DNA]</scope>
    <source>
        <strain evidence="14 15">D216</strain>
    </source>
</reference>
<evidence type="ECO:0000256" key="10">
    <source>
        <dbReference type="ARBA" id="ARBA00023136"/>
    </source>
</evidence>
<evidence type="ECO:0000256" key="7">
    <source>
        <dbReference type="ARBA" id="ARBA00022692"/>
    </source>
</evidence>
<dbReference type="OrthoDB" id="416834at2759"/>
<proteinExistence type="inferred from homology"/>
<dbReference type="InterPro" id="IPR005599">
    <property type="entry name" value="GPI_mannosylTrfase"/>
</dbReference>
<keyword evidence="15" id="KW-1185">Reference proteome</keyword>
<evidence type="ECO:0000256" key="13">
    <source>
        <dbReference type="SAM" id="MobiDB-lite"/>
    </source>
</evidence>